<reference evidence="2" key="1">
    <citation type="submission" date="2016-10" db="EMBL/GenBank/DDBJ databases">
        <authorList>
            <person name="de Groot N.N."/>
        </authorList>
    </citation>
    <scope>NUCLEOTIDE SEQUENCE</scope>
</reference>
<dbReference type="InterPro" id="IPR013785">
    <property type="entry name" value="Aldolase_TIM"/>
</dbReference>
<dbReference type="EMBL" id="FPHF01000011">
    <property type="protein sequence ID" value="SFV50859.1"/>
    <property type="molecule type" value="Genomic_DNA"/>
</dbReference>
<dbReference type="PROSITE" id="PS50844">
    <property type="entry name" value="AFP_LIKE"/>
    <property type="match status" value="1"/>
</dbReference>
<dbReference type="NCBIfam" id="TIGR03569">
    <property type="entry name" value="NeuB_NnaB"/>
    <property type="match status" value="1"/>
</dbReference>
<keyword evidence="2" id="KW-0808">Transferase</keyword>
<dbReference type="PANTHER" id="PTHR42966:SF1">
    <property type="entry name" value="SIALIC ACID SYNTHASE"/>
    <property type="match status" value="1"/>
</dbReference>
<dbReference type="InterPro" id="IPR013132">
    <property type="entry name" value="PseI/NeuA/B-like_N"/>
</dbReference>
<feature type="domain" description="AFP-like" evidence="1">
    <location>
        <begin position="281"/>
        <end position="331"/>
    </location>
</feature>
<proteinExistence type="predicted"/>
<organism evidence="2">
    <name type="scientific">hydrothermal vent metagenome</name>
    <dbReference type="NCBI Taxonomy" id="652676"/>
    <lineage>
        <taxon>unclassified sequences</taxon>
        <taxon>metagenomes</taxon>
        <taxon>ecological metagenomes</taxon>
    </lineage>
</organism>
<gene>
    <name evidence="2" type="ORF">MNB_SM-4-464</name>
</gene>
<dbReference type="CDD" id="cd11615">
    <property type="entry name" value="SAF_NeuB_like"/>
    <property type="match status" value="1"/>
</dbReference>
<dbReference type="Pfam" id="PF08666">
    <property type="entry name" value="SAF"/>
    <property type="match status" value="1"/>
</dbReference>
<dbReference type="EC" id="2.5.1.56" evidence="2"/>
<name>A0A1W1BBL4_9ZZZZ</name>
<dbReference type="GO" id="GO:0047444">
    <property type="term" value="F:N-acylneuraminate-9-phosphate synthase activity"/>
    <property type="evidence" value="ECO:0007669"/>
    <property type="project" value="TreeGrafter"/>
</dbReference>
<dbReference type="SUPFAM" id="SSF51569">
    <property type="entry name" value="Aldolase"/>
    <property type="match status" value="1"/>
</dbReference>
<evidence type="ECO:0000259" key="1">
    <source>
        <dbReference type="PROSITE" id="PS50844"/>
    </source>
</evidence>
<dbReference type="PANTHER" id="PTHR42966">
    <property type="entry name" value="N-ACETYLNEURAMINATE SYNTHASE"/>
    <property type="match status" value="1"/>
</dbReference>
<evidence type="ECO:0000313" key="2">
    <source>
        <dbReference type="EMBL" id="SFV50859.1"/>
    </source>
</evidence>
<dbReference type="Pfam" id="PF03102">
    <property type="entry name" value="NeuB"/>
    <property type="match status" value="1"/>
</dbReference>
<dbReference type="GO" id="GO:0016051">
    <property type="term" value="P:carbohydrate biosynthetic process"/>
    <property type="evidence" value="ECO:0007669"/>
    <property type="project" value="InterPro"/>
</dbReference>
<dbReference type="InterPro" id="IPR051690">
    <property type="entry name" value="PseI-like"/>
</dbReference>
<dbReference type="InterPro" id="IPR013974">
    <property type="entry name" value="SAF"/>
</dbReference>
<dbReference type="SUPFAM" id="SSF51269">
    <property type="entry name" value="AFP III-like domain"/>
    <property type="match status" value="1"/>
</dbReference>
<dbReference type="InterPro" id="IPR057736">
    <property type="entry name" value="SAF_PseI/NeuA/NeuB"/>
</dbReference>
<dbReference type="InterPro" id="IPR020007">
    <property type="entry name" value="NeuB/NeuA"/>
</dbReference>
<dbReference type="GO" id="GO:0050462">
    <property type="term" value="F:N-acetylneuraminate synthase activity"/>
    <property type="evidence" value="ECO:0007669"/>
    <property type="project" value="UniProtKB-EC"/>
</dbReference>
<accession>A0A1W1BBL4</accession>
<dbReference type="InterPro" id="IPR006190">
    <property type="entry name" value="SAF_AFP_Neu5Ac"/>
</dbReference>
<dbReference type="Gene3D" id="3.90.1210.10">
    <property type="entry name" value="Antifreeze-like/N-acetylneuraminic acid synthase C-terminal domain"/>
    <property type="match status" value="1"/>
</dbReference>
<dbReference type="InterPro" id="IPR036732">
    <property type="entry name" value="AFP_Neu5c_C_sf"/>
</dbReference>
<protein>
    <submittedName>
        <fullName evidence="2">N-acetylneuraminate synthase</fullName>
        <ecNumber evidence="2">2.5.1.56</ecNumber>
    </submittedName>
</protein>
<dbReference type="AlphaFoldDB" id="A0A1W1BBL4"/>
<sequence>MSVFIIAEAGVNHNGSIELAKQLIDVASNAGADAVKFQTFKAEKLVSSKAPKAQYQTENDDTDESQLDMLKKLELDTKTHQELIKYSKSKNIMFLSTPFDLESINLLNTLGLKIFKIPSGEITNLPYLQKIGSLNKEIILSTGMADMHEISDALDILISAGTNKEKITVLHANTMYPTPMEDVNLNAMLSIAKEFNVAFGYSDHTLGIEVDIAAVALGAGIIEKHFTLDKTMSGPDHKASLEPDELIAMVSAIRNIEIALGSYQKKPSKSETPNIIIARKSIVASKDIDIGEIFSENNLTTKRPATGLTPMKWNDIIGTKAKQNYKIDDLI</sequence>
<dbReference type="Gene3D" id="3.20.20.70">
    <property type="entry name" value="Aldolase class I"/>
    <property type="match status" value="1"/>
</dbReference>